<protein>
    <submittedName>
        <fullName evidence="2">Alpha/beta fold hydrolase</fullName>
    </submittedName>
</protein>
<comment type="caution">
    <text evidence="2">The sequence shown here is derived from an EMBL/GenBank/DDBJ whole genome shotgun (WGS) entry which is preliminary data.</text>
</comment>
<evidence type="ECO:0000313" key="2">
    <source>
        <dbReference type="EMBL" id="MDN5211532.1"/>
    </source>
</evidence>
<dbReference type="RefSeq" id="WP_346756864.1">
    <property type="nucleotide sequence ID" value="NZ_JAUJEB010000001.1"/>
</dbReference>
<gene>
    <name evidence="2" type="ORF">QQ020_05705</name>
</gene>
<accession>A0ABT8L3B6</accession>
<dbReference type="InterPro" id="IPR029058">
    <property type="entry name" value="AB_hydrolase_fold"/>
</dbReference>
<proteinExistence type="predicted"/>
<feature type="domain" description="AB hydrolase-1" evidence="1">
    <location>
        <begin position="78"/>
        <end position="221"/>
    </location>
</feature>
<dbReference type="GO" id="GO:0016787">
    <property type="term" value="F:hydrolase activity"/>
    <property type="evidence" value="ECO:0007669"/>
    <property type="project" value="UniProtKB-KW"/>
</dbReference>
<dbReference type="Proteomes" id="UP001172083">
    <property type="component" value="Unassembled WGS sequence"/>
</dbReference>
<dbReference type="PANTHER" id="PTHR43194:SF2">
    <property type="entry name" value="PEROXISOMAL MEMBRANE PROTEIN LPX1"/>
    <property type="match status" value="1"/>
</dbReference>
<dbReference type="SUPFAM" id="SSF53474">
    <property type="entry name" value="alpha/beta-Hydrolases"/>
    <property type="match status" value="1"/>
</dbReference>
<dbReference type="Pfam" id="PF00561">
    <property type="entry name" value="Abhydrolase_1"/>
    <property type="match status" value="1"/>
</dbReference>
<dbReference type="InterPro" id="IPR050228">
    <property type="entry name" value="Carboxylesterase_BioH"/>
</dbReference>
<name>A0ABT8L3B6_9BACT</name>
<evidence type="ECO:0000313" key="3">
    <source>
        <dbReference type="Proteomes" id="UP001172083"/>
    </source>
</evidence>
<reference evidence="2" key="1">
    <citation type="submission" date="2023-06" db="EMBL/GenBank/DDBJ databases">
        <title>Genomic of Agaribacillus aureum.</title>
        <authorList>
            <person name="Wang G."/>
        </authorList>
    </citation>
    <scope>NUCLEOTIDE SEQUENCE</scope>
    <source>
        <strain evidence="2">BMA12</strain>
    </source>
</reference>
<dbReference type="Gene3D" id="3.40.50.1820">
    <property type="entry name" value="alpha/beta hydrolase"/>
    <property type="match status" value="1"/>
</dbReference>
<keyword evidence="2" id="KW-0378">Hydrolase</keyword>
<dbReference type="InterPro" id="IPR000073">
    <property type="entry name" value="AB_hydrolase_1"/>
</dbReference>
<sequence length="292" mass="32763">MENKKVKMPLAMVVIRKLFPVVEKLMPALAHLWAFSLFFKPIRFPWPERELPMKQSATKFRMSVGQLDIQCYSWGQGPVVLFVHGWAGRGTQFFKFVQPFVEKGFKVVTFDGPAHGESSGKSTNIIEFQQVLASLEDYYQEICAVVTHSFGGAATIFAMSEGLKVPSLVNISSPSSGSKIIAEFLKKINGPPRVANYFNKLVREKFGRSFDSFSSEVLVRTLPPFNLLLIHDEHDKEVGIEQAEKIKALTPGSELMVTSLLGHTRILRNDKVIDKSLAFVVESNRKPELIST</sequence>
<dbReference type="PANTHER" id="PTHR43194">
    <property type="entry name" value="HYDROLASE ALPHA/BETA FOLD FAMILY"/>
    <property type="match status" value="1"/>
</dbReference>
<keyword evidence="3" id="KW-1185">Reference proteome</keyword>
<organism evidence="2 3">
    <name type="scientific">Agaribacillus aureus</name>
    <dbReference type="NCBI Taxonomy" id="3051825"/>
    <lineage>
        <taxon>Bacteria</taxon>
        <taxon>Pseudomonadati</taxon>
        <taxon>Bacteroidota</taxon>
        <taxon>Cytophagia</taxon>
        <taxon>Cytophagales</taxon>
        <taxon>Splendidivirgaceae</taxon>
        <taxon>Agaribacillus</taxon>
    </lineage>
</organism>
<evidence type="ECO:0000259" key="1">
    <source>
        <dbReference type="Pfam" id="PF00561"/>
    </source>
</evidence>
<dbReference type="EMBL" id="JAUJEB010000001">
    <property type="protein sequence ID" value="MDN5211532.1"/>
    <property type="molecule type" value="Genomic_DNA"/>
</dbReference>